<evidence type="ECO:0000256" key="2">
    <source>
        <dbReference type="ARBA" id="ARBA00022614"/>
    </source>
</evidence>
<evidence type="ECO:0000256" key="5">
    <source>
        <dbReference type="ARBA" id="ARBA00022821"/>
    </source>
</evidence>
<dbReference type="EMBL" id="BQKI01000008">
    <property type="protein sequence ID" value="GJN00662.1"/>
    <property type="molecule type" value="Genomic_DNA"/>
</dbReference>
<keyword evidence="3" id="KW-0677">Repeat</keyword>
<comment type="caution">
    <text evidence="7">The sequence shown here is derived from an EMBL/GenBank/DDBJ whole genome shotgun (WGS) entry which is preliminary data.</text>
</comment>
<evidence type="ECO:0000256" key="3">
    <source>
        <dbReference type="ARBA" id="ARBA00022737"/>
    </source>
</evidence>
<keyword evidence="4" id="KW-0547">Nucleotide-binding</keyword>
<accession>A0AAV5CQ55</accession>
<dbReference type="GO" id="GO:0006952">
    <property type="term" value="P:defense response"/>
    <property type="evidence" value="ECO:0007669"/>
    <property type="project" value="UniProtKB-KW"/>
</dbReference>
<name>A0AAV5CQ55_ELECO</name>
<evidence type="ECO:0000259" key="6">
    <source>
        <dbReference type="Pfam" id="PF18052"/>
    </source>
</evidence>
<reference evidence="7" key="1">
    <citation type="journal article" date="2018" name="DNA Res.">
        <title>Multiple hybrid de novo genome assembly of finger millet, an orphan allotetraploid crop.</title>
        <authorList>
            <person name="Hatakeyama M."/>
            <person name="Aluri S."/>
            <person name="Balachadran M.T."/>
            <person name="Sivarajan S.R."/>
            <person name="Patrignani A."/>
            <person name="Gruter S."/>
            <person name="Poveda L."/>
            <person name="Shimizu-Inatsugi R."/>
            <person name="Baeten J."/>
            <person name="Francoijs K.J."/>
            <person name="Nataraja K.N."/>
            <person name="Reddy Y.A.N."/>
            <person name="Phadnis S."/>
            <person name="Ravikumar R.L."/>
            <person name="Schlapbach R."/>
            <person name="Sreeman S.M."/>
            <person name="Shimizu K.K."/>
        </authorList>
    </citation>
    <scope>NUCLEOTIDE SEQUENCE</scope>
</reference>
<dbReference type="AlphaFoldDB" id="A0AAV5CQ55"/>
<protein>
    <recommendedName>
        <fullName evidence="6">Disease resistance N-terminal domain-containing protein</fullName>
    </recommendedName>
</protein>
<keyword evidence="8" id="KW-1185">Reference proteome</keyword>
<evidence type="ECO:0000313" key="7">
    <source>
        <dbReference type="EMBL" id="GJN00662.1"/>
    </source>
</evidence>
<sequence length="362" mass="40188">MNTLVNAASWVVGKALAPVTDTVLEAWAASAGLGKNVEALKMELLYVQAILRPWSCRREIEDNPSLEKLLQMLLDHGYEAEDVLDELDYFRIQDELHGTFEAANKHNDCCQELVLNARHTTKAVLKKLLCSSACSSAAATPGGARHADQEANAGCMRQLVSGACNTVRHVGKRLPCSSPTPVRDDNDGDHSSMLTNPVGGNAIYEAPQRRAVETPKLKFNRVDISNRMRLVVDQLQSKRREVSEILRTISSNWNTVPDIANSRPNTTSGSIEPKLYGRDLIMNDIIHDIIEGKHCDKDLIVLPIVGPGDISNVGRLHFLQELKMFQVKKESNGFELQQLGNLIELRELGIYHLEKVKAKKKP</sequence>
<dbReference type="Pfam" id="PF18052">
    <property type="entry name" value="Rx_N"/>
    <property type="match status" value="1"/>
</dbReference>
<feature type="domain" description="Disease resistance N-terminal" evidence="6">
    <location>
        <begin position="11"/>
        <end position="95"/>
    </location>
</feature>
<dbReference type="Proteomes" id="UP001054889">
    <property type="component" value="Unassembled WGS sequence"/>
</dbReference>
<proteinExistence type="inferred from homology"/>
<comment type="similarity">
    <text evidence="1">Belongs to the disease resistance NB-LRR family.</text>
</comment>
<reference evidence="7" key="2">
    <citation type="submission" date="2021-12" db="EMBL/GenBank/DDBJ databases">
        <title>Resequencing data analysis of finger millet.</title>
        <authorList>
            <person name="Hatakeyama M."/>
            <person name="Aluri S."/>
            <person name="Balachadran M.T."/>
            <person name="Sivarajan S.R."/>
            <person name="Poveda L."/>
            <person name="Shimizu-Inatsugi R."/>
            <person name="Schlapbach R."/>
            <person name="Sreeman S.M."/>
            <person name="Shimizu K.K."/>
        </authorList>
    </citation>
    <scope>NUCLEOTIDE SEQUENCE</scope>
</reference>
<keyword evidence="5" id="KW-0611">Plant defense</keyword>
<gene>
    <name evidence="7" type="primary">ga17858</name>
    <name evidence="7" type="ORF">PR202_ga17858</name>
</gene>
<evidence type="ECO:0000256" key="4">
    <source>
        <dbReference type="ARBA" id="ARBA00022741"/>
    </source>
</evidence>
<dbReference type="InterPro" id="IPR041118">
    <property type="entry name" value="Rx_N"/>
</dbReference>
<dbReference type="GO" id="GO:0000166">
    <property type="term" value="F:nucleotide binding"/>
    <property type="evidence" value="ECO:0007669"/>
    <property type="project" value="UniProtKB-KW"/>
</dbReference>
<organism evidence="7 8">
    <name type="scientific">Eleusine coracana subsp. coracana</name>
    <dbReference type="NCBI Taxonomy" id="191504"/>
    <lineage>
        <taxon>Eukaryota</taxon>
        <taxon>Viridiplantae</taxon>
        <taxon>Streptophyta</taxon>
        <taxon>Embryophyta</taxon>
        <taxon>Tracheophyta</taxon>
        <taxon>Spermatophyta</taxon>
        <taxon>Magnoliopsida</taxon>
        <taxon>Liliopsida</taxon>
        <taxon>Poales</taxon>
        <taxon>Poaceae</taxon>
        <taxon>PACMAD clade</taxon>
        <taxon>Chloridoideae</taxon>
        <taxon>Cynodonteae</taxon>
        <taxon>Eleusininae</taxon>
        <taxon>Eleusine</taxon>
    </lineage>
</organism>
<evidence type="ECO:0000313" key="8">
    <source>
        <dbReference type="Proteomes" id="UP001054889"/>
    </source>
</evidence>
<keyword evidence="2" id="KW-0433">Leucine-rich repeat</keyword>
<evidence type="ECO:0000256" key="1">
    <source>
        <dbReference type="ARBA" id="ARBA00008894"/>
    </source>
</evidence>